<dbReference type="InterPro" id="IPR036770">
    <property type="entry name" value="Ankyrin_rpt-contain_sf"/>
</dbReference>
<protein>
    <recommendedName>
        <fullName evidence="3">Ankyrin repeat protein</fullName>
    </recommendedName>
</protein>
<dbReference type="EMBL" id="HBIN01006027">
    <property type="protein sequence ID" value="CAE0434075.1"/>
    <property type="molecule type" value="Transcribed_RNA"/>
</dbReference>
<dbReference type="SMART" id="SM00248">
    <property type="entry name" value="ANK"/>
    <property type="match status" value="4"/>
</dbReference>
<dbReference type="PROSITE" id="PS50297">
    <property type="entry name" value="ANK_REP_REGION"/>
    <property type="match status" value="2"/>
</dbReference>
<feature type="repeat" description="ANK" evidence="1">
    <location>
        <begin position="70"/>
        <end position="102"/>
    </location>
</feature>
<name>A0A7S3PEM8_9STRA</name>
<dbReference type="PANTHER" id="PTHR44207">
    <property type="entry name" value="SURFACE ANTIGEN BSPA-LIKE-RELATED"/>
    <property type="match status" value="1"/>
</dbReference>
<dbReference type="InterPro" id="IPR002110">
    <property type="entry name" value="Ankyrin_rpt"/>
</dbReference>
<dbReference type="Pfam" id="PF12796">
    <property type="entry name" value="Ank_2"/>
    <property type="match status" value="2"/>
</dbReference>
<feature type="repeat" description="ANK" evidence="1">
    <location>
        <begin position="100"/>
        <end position="132"/>
    </location>
</feature>
<sequence>MPRTRKQRRLDPMESLRGAFHDNDLEKVQQVIQQNQVNVKDPKIICEASHYDCLDTIKWLHEQGADITADDNLPLKNAVWYNRTEIVTFLIDNGADAKSRDNNAIVQASEHGNLEIVKYLVSKGADITAQENASAYCASEHERYTVVQYLYEQGADLNGIANKDVIMKYLLDHCDIKYTILAYK</sequence>
<evidence type="ECO:0008006" key="3">
    <source>
        <dbReference type="Google" id="ProtNLM"/>
    </source>
</evidence>
<gene>
    <name evidence="2" type="ORF">ASTO00021_LOCUS4386</name>
</gene>
<dbReference type="PROSITE" id="PS50088">
    <property type="entry name" value="ANK_REPEAT"/>
    <property type="match status" value="2"/>
</dbReference>
<dbReference type="PANTHER" id="PTHR44207:SF2">
    <property type="entry name" value="REPEAT PROTEIN, PUTATIVE-RELATED"/>
    <property type="match status" value="1"/>
</dbReference>
<keyword evidence="1" id="KW-0040">ANK repeat</keyword>
<evidence type="ECO:0000313" key="2">
    <source>
        <dbReference type="EMBL" id="CAE0434075.1"/>
    </source>
</evidence>
<dbReference type="Gene3D" id="1.25.40.20">
    <property type="entry name" value="Ankyrin repeat-containing domain"/>
    <property type="match status" value="1"/>
</dbReference>
<proteinExistence type="predicted"/>
<accession>A0A7S3PEM8</accession>
<dbReference type="AlphaFoldDB" id="A0A7S3PEM8"/>
<reference evidence="2" key="1">
    <citation type="submission" date="2021-01" db="EMBL/GenBank/DDBJ databases">
        <authorList>
            <person name="Corre E."/>
            <person name="Pelletier E."/>
            <person name="Niang G."/>
            <person name="Scheremetjew M."/>
            <person name="Finn R."/>
            <person name="Kale V."/>
            <person name="Holt S."/>
            <person name="Cochrane G."/>
            <person name="Meng A."/>
            <person name="Brown T."/>
            <person name="Cohen L."/>
        </authorList>
    </citation>
    <scope>NUCLEOTIDE SEQUENCE</scope>
    <source>
        <strain evidence="2">GSBS06</strain>
    </source>
</reference>
<organism evidence="2">
    <name type="scientific">Aplanochytrium stocchinoi</name>
    <dbReference type="NCBI Taxonomy" id="215587"/>
    <lineage>
        <taxon>Eukaryota</taxon>
        <taxon>Sar</taxon>
        <taxon>Stramenopiles</taxon>
        <taxon>Bigyra</taxon>
        <taxon>Labyrinthulomycetes</taxon>
        <taxon>Thraustochytrida</taxon>
        <taxon>Thraustochytriidae</taxon>
        <taxon>Aplanochytrium</taxon>
    </lineage>
</organism>
<evidence type="ECO:0000256" key="1">
    <source>
        <dbReference type="PROSITE-ProRule" id="PRU00023"/>
    </source>
</evidence>
<dbReference type="SUPFAM" id="SSF48403">
    <property type="entry name" value="Ankyrin repeat"/>
    <property type="match status" value="1"/>
</dbReference>